<evidence type="ECO:0000256" key="1">
    <source>
        <dbReference type="ARBA" id="ARBA00004828"/>
    </source>
</evidence>
<organism evidence="11 12">
    <name type="scientific">Clostridium omnivorum</name>
    <dbReference type="NCBI Taxonomy" id="1604902"/>
    <lineage>
        <taxon>Bacteria</taxon>
        <taxon>Bacillati</taxon>
        <taxon>Bacillota</taxon>
        <taxon>Clostridia</taxon>
        <taxon>Eubacteriales</taxon>
        <taxon>Clostridiaceae</taxon>
        <taxon>Clostridium</taxon>
    </lineage>
</organism>
<evidence type="ECO:0000256" key="6">
    <source>
        <dbReference type="ARBA" id="ARBA00022777"/>
    </source>
</evidence>
<evidence type="ECO:0000256" key="5">
    <source>
        <dbReference type="ARBA" id="ARBA00022741"/>
    </source>
</evidence>
<comment type="pathway">
    <text evidence="1 9">Amino-acid biosynthesis; L-arginine biosynthesis; N(2)-acetyl-L-ornithine from L-glutamate: step 2/4.</text>
</comment>
<comment type="similarity">
    <text evidence="9">Belongs to the acetylglutamate kinase family. ArgB subfamily.</text>
</comment>
<dbReference type="EC" id="2.7.2.8" evidence="9"/>
<dbReference type="PRINTS" id="PR00474">
    <property type="entry name" value="GLU5KINASE"/>
</dbReference>
<dbReference type="InterPro" id="IPR004662">
    <property type="entry name" value="AcgluKinase_fam"/>
</dbReference>
<reference evidence="11 12" key="1">
    <citation type="journal article" date="2024" name="Int. J. Syst. Evol. Microbiol.">
        <title>Clostridium omnivorum sp. nov., isolated from anoxic soil under the treatment of reductive soil disinfestation.</title>
        <authorList>
            <person name="Ueki A."/>
            <person name="Tonouchi A."/>
            <person name="Kaku N."/>
            <person name="Honma S."/>
            <person name="Ueki K."/>
        </authorList>
    </citation>
    <scope>NUCLEOTIDE SEQUENCE [LARGE SCALE GENOMIC DNA]</scope>
    <source>
        <strain evidence="11 12">E14</strain>
    </source>
</reference>
<keyword evidence="3 9" id="KW-0028">Amino-acid biosynthesis</keyword>
<dbReference type="Pfam" id="PF00696">
    <property type="entry name" value="AA_kinase"/>
    <property type="match status" value="1"/>
</dbReference>
<keyword evidence="6 9" id="KW-0418">Kinase</keyword>
<dbReference type="NCBIfam" id="TIGR00761">
    <property type="entry name" value="argB"/>
    <property type="match status" value="1"/>
</dbReference>
<evidence type="ECO:0000313" key="11">
    <source>
        <dbReference type="EMBL" id="GLC28932.1"/>
    </source>
</evidence>
<comment type="function">
    <text evidence="9">Catalyzes the ATP-dependent phosphorylation of N-acetyl-L-glutamate.</text>
</comment>
<evidence type="ECO:0000256" key="2">
    <source>
        <dbReference type="ARBA" id="ARBA00022571"/>
    </source>
</evidence>
<sequence length="297" mass="32655">METQTNYLNIETILQINKLRGKTFVIKYGGSIMDNEEAQNAFVEDLLFLTNIGIRVVIIHGGGPEISKWLKRTNIENRFVKGLRVTDAATMEIVEMVLSGNVNKRLSCNLSRKGLKAIGISGKDSNLIKAKKKFVYDNDRKIDIGFVGEVTSINKEAILGLLDNDYIPVISPIGCDAEGNSYNINADYAASFISGILKAEKLMILTDIDGVYMDIKDPSSLLPSITIDEIKDYTDSGIISGGMIPKLECCVDALDKGTKSVHLIDGRVKHSLLLNITTENGTKIIARRGVNQCQKII</sequence>
<feature type="site" description="Transition state stabilizer" evidence="9">
    <location>
        <position position="246"/>
    </location>
</feature>
<evidence type="ECO:0000256" key="8">
    <source>
        <dbReference type="ARBA" id="ARBA00048141"/>
    </source>
</evidence>
<dbReference type="InterPro" id="IPR037528">
    <property type="entry name" value="ArgB"/>
</dbReference>
<protein>
    <recommendedName>
        <fullName evidence="9">Acetylglutamate kinase</fullName>
        <ecNumber evidence="9">2.7.2.8</ecNumber>
    </recommendedName>
    <alternativeName>
        <fullName evidence="9">N-acetyl-L-glutamate 5-phosphotransferase</fullName>
    </alternativeName>
    <alternativeName>
        <fullName evidence="9">NAG kinase</fullName>
        <shortName evidence="9">NAGK</shortName>
    </alternativeName>
</protein>
<dbReference type="SUPFAM" id="SSF53633">
    <property type="entry name" value="Carbamate kinase-like"/>
    <property type="match status" value="1"/>
</dbReference>
<keyword evidence="4 9" id="KW-0808">Transferase</keyword>
<dbReference type="PANTHER" id="PTHR23342">
    <property type="entry name" value="N-ACETYLGLUTAMATE SYNTHASE"/>
    <property type="match status" value="1"/>
</dbReference>
<dbReference type="PIRSF" id="PIRSF000728">
    <property type="entry name" value="NAGK"/>
    <property type="match status" value="1"/>
</dbReference>
<dbReference type="InterPro" id="IPR041727">
    <property type="entry name" value="NAGK-C"/>
</dbReference>
<evidence type="ECO:0000313" key="12">
    <source>
        <dbReference type="Proteomes" id="UP001208567"/>
    </source>
</evidence>
<proteinExistence type="inferred from homology"/>
<keyword evidence="7 9" id="KW-0067">ATP-binding</keyword>
<accession>A0ABQ5N176</accession>
<keyword evidence="2 9" id="KW-0055">Arginine biosynthesis</keyword>
<name>A0ABQ5N176_9CLOT</name>
<gene>
    <name evidence="9 11" type="primary">argB</name>
    <name evidence="11" type="ORF">bsdE14_03420</name>
</gene>
<comment type="caution">
    <text evidence="11">The sequence shown here is derived from an EMBL/GenBank/DDBJ whole genome shotgun (WGS) entry which is preliminary data.</text>
</comment>
<comment type="subcellular location">
    <subcellularLocation>
        <location evidence="9">Cytoplasm</location>
    </subcellularLocation>
</comment>
<dbReference type="Proteomes" id="UP001208567">
    <property type="component" value="Unassembled WGS sequence"/>
</dbReference>
<dbReference type="GO" id="GO:0016301">
    <property type="term" value="F:kinase activity"/>
    <property type="evidence" value="ECO:0007669"/>
    <property type="project" value="UniProtKB-KW"/>
</dbReference>
<evidence type="ECO:0000256" key="9">
    <source>
        <dbReference type="HAMAP-Rule" id="MF_00082"/>
    </source>
</evidence>
<keyword evidence="5 9" id="KW-0547">Nucleotide-binding</keyword>
<evidence type="ECO:0000256" key="4">
    <source>
        <dbReference type="ARBA" id="ARBA00022679"/>
    </source>
</evidence>
<feature type="binding site" evidence="9">
    <location>
        <begin position="62"/>
        <end position="63"/>
    </location>
    <ligand>
        <name>substrate</name>
    </ligand>
</feature>
<evidence type="ECO:0000256" key="3">
    <source>
        <dbReference type="ARBA" id="ARBA00022605"/>
    </source>
</evidence>
<dbReference type="Gene3D" id="3.40.1160.10">
    <property type="entry name" value="Acetylglutamate kinase-like"/>
    <property type="match status" value="1"/>
</dbReference>
<dbReference type="InterPro" id="IPR001048">
    <property type="entry name" value="Asp/Glu/Uridylate_kinase"/>
</dbReference>
<evidence type="ECO:0000256" key="7">
    <source>
        <dbReference type="ARBA" id="ARBA00022840"/>
    </source>
</evidence>
<dbReference type="InterPro" id="IPR036393">
    <property type="entry name" value="AceGlu_kinase-like_sf"/>
</dbReference>
<comment type="catalytic activity">
    <reaction evidence="8 9">
        <text>N-acetyl-L-glutamate + ATP = N-acetyl-L-glutamyl 5-phosphate + ADP</text>
        <dbReference type="Rhea" id="RHEA:14629"/>
        <dbReference type="ChEBI" id="CHEBI:30616"/>
        <dbReference type="ChEBI" id="CHEBI:44337"/>
        <dbReference type="ChEBI" id="CHEBI:57936"/>
        <dbReference type="ChEBI" id="CHEBI:456216"/>
        <dbReference type="EC" id="2.7.2.8"/>
    </reaction>
</comment>
<evidence type="ECO:0000259" key="10">
    <source>
        <dbReference type="Pfam" id="PF00696"/>
    </source>
</evidence>
<feature type="binding site" evidence="9">
    <location>
        <position position="84"/>
    </location>
    <ligand>
        <name>substrate</name>
    </ligand>
</feature>
<feature type="domain" description="Aspartate/glutamate/uridylate kinase" evidence="10">
    <location>
        <begin position="22"/>
        <end position="265"/>
    </location>
</feature>
<keyword evidence="12" id="KW-1185">Reference proteome</keyword>
<dbReference type="HAMAP" id="MF_00082">
    <property type="entry name" value="ArgB"/>
    <property type="match status" value="1"/>
</dbReference>
<dbReference type="CDD" id="cd04250">
    <property type="entry name" value="AAK_NAGK-C"/>
    <property type="match status" value="1"/>
</dbReference>
<feature type="binding site" evidence="9">
    <location>
        <position position="183"/>
    </location>
    <ligand>
        <name>substrate</name>
    </ligand>
</feature>
<keyword evidence="9" id="KW-0963">Cytoplasm</keyword>
<feature type="site" description="Transition state stabilizer" evidence="9">
    <location>
        <position position="27"/>
    </location>
</feature>
<dbReference type="InterPro" id="IPR001057">
    <property type="entry name" value="Glu/AcGlu_kinase"/>
</dbReference>
<dbReference type="EMBL" id="BRXR01000001">
    <property type="protein sequence ID" value="GLC28932.1"/>
    <property type="molecule type" value="Genomic_DNA"/>
</dbReference>
<dbReference type="RefSeq" id="WP_264848205.1">
    <property type="nucleotide sequence ID" value="NZ_BRXR01000001.1"/>
</dbReference>
<dbReference type="PANTHER" id="PTHR23342:SF0">
    <property type="entry name" value="N-ACETYLGLUTAMATE SYNTHASE, MITOCHONDRIAL"/>
    <property type="match status" value="1"/>
</dbReference>